<evidence type="ECO:0000259" key="1">
    <source>
        <dbReference type="Pfam" id="PF01636"/>
    </source>
</evidence>
<comment type="caution">
    <text evidence="2">The sequence shown here is derived from an EMBL/GenBank/DDBJ whole genome shotgun (WGS) entry which is preliminary data.</text>
</comment>
<dbReference type="InterPro" id="IPR011009">
    <property type="entry name" value="Kinase-like_dom_sf"/>
</dbReference>
<gene>
    <name evidence="2" type="ORF">TeGR_g9934</name>
</gene>
<dbReference type="Pfam" id="PF01636">
    <property type="entry name" value="APH"/>
    <property type="match status" value="1"/>
</dbReference>
<sequence>MSAPSAAAPSAILLDPSTSEPWSPSLLGAVLSRPASDILSVSIVPGTDRPQPTSHSAVLSISHPSGAPSLVYLKSVSAASPLLADKPWPDRRRNLMYIRNEVRLYSEFAAAGAFLTPKVLHMIDDLSALTGSISSPCPPEPSPAALAGCRAALFLEPVAGGCYQRNPLSLPEACVAVAAVARLHAAYWGREAELRRVAERLQETGGSWALANRNPKELGKIEPNWESFVGEFGGEDPGFFGRPGVRALGARLLTAAPAVAAALAPAPSDPHATLVHGDYKAMNVFLPPPGEGGECVLIDFASSGVGVGVSDVAMHAVHALPHAVLEGGGEGELLDAYLAALGAAGVEGYTREMAERHFDLAVCDYARFVSGRFSWGSGESYEKAKDQENMGMIRRSYEDAKGLAKRTEEALTRLGY</sequence>
<dbReference type="EMBL" id="BRYB01001177">
    <property type="protein sequence ID" value="GMI19835.1"/>
    <property type="molecule type" value="Genomic_DNA"/>
</dbReference>
<reference evidence="2 3" key="1">
    <citation type="journal article" date="2023" name="Commun. Biol.">
        <title>Genome analysis of Parmales, the sister group of diatoms, reveals the evolutionary specialization of diatoms from phago-mixotrophs to photoautotrophs.</title>
        <authorList>
            <person name="Ban H."/>
            <person name="Sato S."/>
            <person name="Yoshikawa S."/>
            <person name="Yamada K."/>
            <person name="Nakamura Y."/>
            <person name="Ichinomiya M."/>
            <person name="Sato N."/>
            <person name="Blanc-Mathieu R."/>
            <person name="Endo H."/>
            <person name="Kuwata A."/>
            <person name="Ogata H."/>
        </authorList>
    </citation>
    <scope>NUCLEOTIDE SEQUENCE [LARGE SCALE GENOMIC DNA]</scope>
</reference>
<protein>
    <recommendedName>
        <fullName evidence="1">Aminoglycoside phosphotransferase domain-containing protein</fullName>
    </recommendedName>
</protein>
<accession>A0ABQ6M5E9</accession>
<dbReference type="Gene3D" id="3.90.1200.10">
    <property type="match status" value="1"/>
</dbReference>
<evidence type="ECO:0000313" key="3">
    <source>
        <dbReference type="Proteomes" id="UP001165060"/>
    </source>
</evidence>
<evidence type="ECO:0000313" key="2">
    <source>
        <dbReference type="EMBL" id="GMI19835.1"/>
    </source>
</evidence>
<proteinExistence type="predicted"/>
<organism evidence="2 3">
    <name type="scientific">Tetraparma gracilis</name>
    <dbReference type="NCBI Taxonomy" id="2962635"/>
    <lineage>
        <taxon>Eukaryota</taxon>
        <taxon>Sar</taxon>
        <taxon>Stramenopiles</taxon>
        <taxon>Ochrophyta</taxon>
        <taxon>Bolidophyceae</taxon>
        <taxon>Parmales</taxon>
        <taxon>Triparmaceae</taxon>
        <taxon>Tetraparma</taxon>
    </lineage>
</organism>
<name>A0ABQ6M5E9_9STRA</name>
<dbReference type="Proteomes" id="UP001165060">
    <property type="component" value="Unassembled WGS sequence"/>
</dbReference>
<dbReference type="InterPro" id="IPR002575">
    <property type="entry name" value="Aminoglycoside_PTrfase"/>
</dbReference>
<dbReference type="SUPFAM" id="SSF56112">
    <property type="entry name" value="Protein kinase-like (PK-like)"/>
    <property type="match status" value="1"/>
</dbReference>
<keyword evidence="3" id="KW-1185">Reference proteome</keyword>
<feature type="domain" description="Aminoglycoside phosphotransferase" evidence="1">
    <location>
        <begin position="93"/>
        <end position="347"/>
    </location>
</feature>